<dbReference type="Proteomes" id="UP001056120">
    <property type="component" value="Linkage Group LG26"/>
</dbReference>
<proteinExistence type="predicted"/>
<accession>A0ACB8ZE79</accession>
<evidence type="ECO:0000313" key="1">
    <source>
        <dbReference type="EMBL" id="KAI3696005.1"/>
    </source>
</evidence>
<keyword evidence="2" id="KW-1185">Reference proteome</keyword>
<evidence type="ECO:0000313" key="2">
    <source>
        <dbReference type="Proteomes" id="UP001056120"/>
    </source>
</evidence>
<reference evidence="1 2" key="2">
    <citation type="journal article" date="2022" name="Mol. Ecol. Resour.">
        <title>The genomes of chicory, endive, great burdock and yacon provide insights into Asteraceae paleo-polyploidization history and plant inulin production.</title>
        <authorList>
            <person name="Fan W."/>
            <person name="Wang S."/>
            <person name="Wang H."/>
            <person name="Wang A."/>
            <person name="Jiang F."/>
            <person name="Liu H."/>
            <person name="Zhao H."/>
            <person name="Xu D."/>
            <person name="Zhang Y."/>
        </authorList>
    </citation>
    <scope>NUCLEOTIDE SEQUENCE [LARGE SCALE GENOMIC DNA]</scope>
    <source>
        <strain evidence="2">cv. Yunnan</strain>
        <tissue evidence="1">Leaves</tissue>
    </source>
</reference>
<reference evidence="2" key="1">
    <citation type="journal article" date="2022" name="Mol. Ecol. Resour.">
        <title>The genomes of chicory, endive, great burdock and yacon provide insights into Asteraceae palaeo-polyploidization history and plant inulin production.</title>
        <authorList>
            <person name="Fan W."/>
            <person name="Wang S."/>
            <person name="Wang H."/>
            <person name="Wang A."/>
            <person name="Jiang F."/>
            <person name="Liu H."/>
            <person name="Zhao H."/>
            <person name="Xu D."/>
            <person name="Zhang Y."/>
        </authorList>
    </citation>
    <scope>NUCLEOTIDE SEQUENCE [LARGE SCALE GENOMIC DNA]</scope>
    <source>
        <strain evidence="2">cv. Yunnan</strain>
    </source>
</reference>
<organism evidence="1 2">
    <name type="scientific">Smallanthus sonchifolius</name>
    <dbReference type="NCBI Taxonomy" id="185202"/>
    <lineage>
        <taxon>Eukaryota</taxon>
        <taxon>Viridiplantae</taxon>
        <taxon>Streptophyta</taxon>
        <taxon>Embryophyta</taxon>
        <taxon>Tracheophyta</taxon>
        <taxon>Spermatophyta</taxon>
        <taxon>Magnoliopsida</taxon>
        <taxon>eudicotyledons</taxon>
        <taxon>Gunneridae</taxon>
        <taxon>Pentapetalae</taxon>
        <taxon>asterids</taxon>
        <taxon>campanulids</taxon>
        <taxon>Asterales</taxon>
        <taxon>Asteraceae</taxon>
        <taxon>Asteroideae</taxon>
        <taxon>Heliantheae alliance</taxon>
        <taxon>Millerieae</taxon>
        <taxon>Smallanthus</taxon>
    </lineage>
</organism>
<sequence>MKSCEVGVEDIHILDKSRFMKSEKMSVKPPLNRRDAFFVFVKFGFLQSDDFAGGFLSGFVHFAYDPSPTFSSLSKASIAVFVDSIL</sequence>
<gene>
    <name evidence="1" type="ORF">L1987_79011</name>
</gene>
<dbReference type="EMBL" id="CM042043">
    <property type="protein sequence ID" value="KAI3696005.1"/>
    <property type="molecule type" value="Genomic_DNA"/>
</dbReference>
<comment type="caution">
    <text evidence="1">The sequence shown here is derived from an EMBL/GenBank/DDBJ whole genome shotgun (WGS) entry which is preliminary data.</text>
</comment>
<name>A0ACB8ZE79_9ASTR</name>
<protein>
    <submittedName>
        <fullName evidence="1">Uncharacterized protein</fullName>
    </submittedName>
</protein>